<feature type="domain" description="Reverse transcriptase" evidence="1">
    <location>
        <begin position="1"/>
        <end position="175"/>
    </location>
</feature>
<dbReference type="Pfam" id="PF00078">
    <property type="entry name" value="RVT_1"/>
    <property type="match status" value="1"/>
</dbReference>
<reference evidence="2 3" key="1">
    <citation type="submission" date="2019-03" db="EMBL/GenBank/DDBJ databases">
        <title>Single cell metagenomics reveals metabolic interactions within the superorganism composed of flagellate Streblomastix strix and complex community of Bacteroidetes bacteria on its surface.</title>
        <authorList>
            <person name="Treitli S.C."/>
            <person name="Kolisko M."/>
            <person name="Husnik F."/>
            <person name="Keeling P."/>
            <person name="Hampl V."/>
        </authorList>
    </citation>
    <scope>NUCLEOTIDE SEQUENCE [LARGE SCALE GENOMIC DNA]</scope>
    <source>
        <strain evidence="2">ST1C</strain>
    </source>
</reference>
<evidence type="ECO:0000313" key="2">
    <source>
        <dbReference type="EMBL" id="KAA6382782.1"/>
    </source>
</evidence>
<gene>
    <name evidence="2" type="ORF">EZS28_021693</name>
</gene>
<dbReference type="SUPFAM" id="SSF56672">
    <property type="entry name" value="DNA/RNA polymerases"/>
    <property type="match status" value="1"/>
</dbReference>
<proteinExistence type="predicted"/>
<dbReference type="InterPro" id="IPR000477">
    <property type="entry name" value="RT_dom"/>
</dbReference>
<sequence>MFFQVLNHHHLKYFQVLNHHHLKSIQAIIHHHLKFIQAIIHHHLKQPIQRGDYSPHLDIEKAYHHVTVSKELQMYFNFHFRGKAYTYVGLPFGWNRSPTVFCRIMKQAVRAIRERWKIRVIQYIDDTILLSQNQDQLKTDTLEIMQFMEQLGWKIQRLKCRTNVQRIFDIKRLAVETQVQQMDRNCQEGRKSEDQGSGICYRRTELRKDVAVGCIIAHEDIEQRKTISNVQEYLERQIQDGWKIIRRLDMMVGESQGEFASVLQEDSIKRIASQQEQITLSQNSVQGIRKVNDTKLKMVNIQRYIYVIVDPLSRIAANGDFNVMQKVLDKALIIPGHTQTVPVSVGVKSPRIFIPQQVTYLKYLGKLEKTKEKQFKQYQVGNDDSGRGGQRRRRWQKQIWVKLMIAWRWAKQ</sequence>
<dbReference type="PROSITE" id="PS50878">
    <property type="entry name" value="RT_POL"/>
    <property type="match status" value="1"/>
</dbReference>
<dbReference type="EMBL" id="SNRW01006596">
    <property type="protein sequence ID" value="KAA6382782.1"/>
    <property type="molecule type" value="Genomic_DNA"/>
</dbReference>
<organism evidence="2 3">
    <name type="scientific">Streblomastix strix</name>
    <dbReference type="NCBI Taxonomy" id="222440"/>
    <lineage>
        <taxon>Eukaryota</taxon>
        <taxon>Metamonada</taxon>
        <taxon>Preaxostyla</taxon>
        <taxon>Oxymonadida</taxon>
        <taxon>Streblomastigidae</taxon>
        <taxon>Streblomastix</taxon>
    </lineage>
</organism>
<comment type="caution">
    <text evidence="2">The sequence shown here is derived from an EMBL/GenBank/DDBJ whole genome shotgun (WGS) entry which is preliminary data.</text>
</comment>
<dbReference type="Proteomes" id="UP000324800">
    <property type="component" value="Unassembled WGS sequence"/>
</dbReference>
<dbReference type="OrthoDB" id="9906216at2759"/>
<dbReference type="PANTHER" id="PTHR33050">
    <property type="entry name" value="REVERSE TRANSCRIPTASE DOMAIN-CONTAINING PROTEIN"/>
    <property type="match status" value="1"/>
</dbReference>
<evidence type="ECO:0000259" key="1">
    <source>
        <dbReference type="PROSITE" id="PS50878"/>
    </source>
</evidence>
<evidence type="ECO:0000313" key="3">
    <source>
        <dbReference type="Proteomes" id="UP000324800"/>
    </source>
</evidence>
<dbReference type="AlphaFoldDB" id="A0A5J4VJJ6"/>
<dbReference type="Gene3D" id="3.30.70.270">
    <property type="match status" value="1"/>
</dbReference>
<dbReference type="InterPro" id="IPR043502">
    <property type="entry name" value="DNA/RNA_pol_sf"/>
</dbReference>
<name>A0A5J4VJJ6_9EUKA</name>
<dbReference type="InterPro" id="IPR052055">
    <property type="entry name" value="Hepadnavirus_pol/RT"/>
</dbReference>
<dbReference type="PANTHER" id="PTHR33050:SF7">
    <property type="entry name" value="RIBONUCLEASE H"/>
    <property type="match status" value="1"/>
</dbReference>
<accession>A0A5J4VJJ6</accession>
<protein>
    <recommendedName>
        <fullName evidence="1">Reverse transcriptase domain-containing protein</fullName>
    </recommendedName>
</protein>
<dbReference type="InterPro" id="IPR043128">
    <property type="entry name" value="Rev_trsase/Diguanyl_cyclase"/>
</dbReference>